<feature type="transmembrane region" description="Helical" evidence="2">
    <location>
        <begin position="121"/>
        <end position="141"/>
    </location>
</feature>
<dbReference type="AlphaFoldDB" id="A0A843TQN9"/>
<accession>A0A843TQN9</accession>
<gene>
    <name evidence="3" type="ORF">Taro_007182</name>
</gene>
<dbReference type="OrthoDB" id="2019292at2759"/>
<keyword evidence="2" id="KW-1133">Transmembrane helix</keyword>
<dbReference type="PANTHER" id="PTHR34774">
    <property type="entry name" value="EPHRIN-A3 PROTEIN"/>
    <property type="match status" value="1"/>
</dbReference>
<proteinExistence type="predicted"/>
<sequence>MQTRTTSRWQREHDHQSRRVQNATFTLVTFTGRKPAGSAADLCFQLSAGGAKARGFRGGVGPVRIANQRDGFQLGSDKMVLDSLSSPHRRSQNPSFQASFRKPSSRDELGSWSTLWQRHRFLLTMLALLAFLCTIYLYFAVTLGGTETCSGLSGTQKALCQAKSSVIHKGKLRFF</sequence>
<evidence type="ECO:0000313" key="3">
    <source>
        <dbReference type="EMBL" id="MQL74812.1"/>
    </source>
</evidence>
<evidence type="ECO:0000256" key="2">
    <source>
        <dbReference type="SAM" id="Phobius"/>
    </source>
</evidence>
<evidence type="ECO:0000313" key="4">
    <source>
        <dbReference type="Proteomes" id="UP000652761"/>
    </source>
</evidence>
<dbReference type="Proteomes" id="UP000652761">
    <property type="component" value="Unassembled WGS sequence"/>
</dbReference>
<protein>
    <submittedName>
        <fullName evidence="3">Uncharacterized protein</fullName>
    </submittedName>
</protein>
<name>A0A843TQN9_COLES</name>
<reference evidence="3" key="1">
    <citation type="submission" date="2017-07" db="EMBL/GenBank/DDBJ databases">
        <title>Taro Niue Genome Assembly and Annotation.</title>
        <authorList>
            <person name="Atibalentja N."/>
            <person name="Keating K."/>
            <person name="Fields C.J."/>
        </authorList>
    </citation>
    <scope>NUCLEOTIDE SEQUENCE</scope>
    <source>
        <strain evidence="3">Niue_2</strain>
        <tissue evidence="3">Leaf</tissue>
    </source>
</reference>
<comment type="caution">
    <text evidence="3">The sequence shown here is derived from an EMBL/GenBank/DDBJ whole genome shotgun (WGS) entry which is preliminary data.</text>
</comment>
<feature type="region of interest" description="Disordered" evidence="1">
    <location>
        <begin position="84"/>
        <end position="105"/>
    </location>
</feature>
<dbReference type="EMBL" id="NMUH01000224">
    <property type="protein sequence ID" value="MQL74812.1"/>
    <property type="molecule type" value="Genomic_DNA"/>
</dbReference>
<evidence type="ECO:0000256" key="1">
    <source>
        <dbReference type="SAM" id="MobiDB-lite"/>
    </source>
</evidence>
<keyword evidence="4" id="KW-1185">Reference proteome</keyword>
<organism evidence="3 4">
    <name type="scientific">Colocasia esculenta</name>
    <name type="common">Wild taro</name>
    <name type="synonym">Arum esculentum</name>
    <dbReference type="NCBI Taxonomy" id="4460"/>
    <lineage>
        <taxon>Eukaryota</taxon>
        <taxon>Viridiplantae</taxon>
        <taxon>Streptophyta</taxon>
        <taxon>Embryophyta</taxon>
        <taxon>Tracheophyta</taxon>
        <taxon>Spermatophyta</taxon>
        <taxon>Magnoliopsida</taxon>
        <taxon>Liliopsida</taxon>
        <taxon>Araceae</taxon>
        <taxon>Aroideae</taxon>
        <taxon>Colocasieae</taxon>
        <taxon>Colocasia</taxon>
    </lineage>
</organism>
<keyword evidence="2" id="KW-0812">Transmembrane</keyword>
<dbReference type="PANTHER" id="PTHR34774:SF1">
    <property type="entry name" value="EPHRIN-A3 PROTEIN"/>
    <property type="match status" value="1"/>
</dbReference>
<keyword evidence="2" id="KW-0472">Membrane</keyword>